<dbReference type="AlphaFoldDB" id="A0A4S4BJJ5"/>
<evidence type="ECO:0000313" key="2">
    <source>
        <dbReference type="Proteomes" id="UP000310636"/>
    </source>
</evidence>
<sequence length="823" mass="91764">MESLKSITLEVSLKPFKSLEPADREAVCRRMFGQWSPLLANADRIQVLLWTSDGSEILEYDLDPDKEVEWAKYIGGANPRERWDPAVDPDGIGLHTRSYLYTDHPPTLTYRLLRELVGTIKEVGAAMFAKPVAVGTTFDPGPEFAKSSFKYERHNEICHGDTMGRASFVCCYGVLHADSRRYAGFPDGIPEGTPFGTFFGRQCRLFLRDMGFDYMWLSNGFGFGTETWGTTGATYDGHTFHPEKTASTQERILEFWRRFRAECPEVPVETRGTNLTAGIDLSTDGVPLRGIYEGGFGILPPPNSPWAALNGDFGLELTGHMSRIAELPSGDDYLFRFYVHDPWWMNSPWLDRYEGQPHDICLPMALSRINASGEAVAANRLNVLTVDNCLGEMPEQVPNEVIPHLIKANERKPDAPAPLVWVYPFREYHAAAEGAEPNLERPFFEDWFIRGAINNGLPLSSVVSSDNFVATVRRFPALYNGSIIVTPVPEQNSEWEAALLGWIAAGNKAIFYGAARHAGSRLLDALNLALDSPLDGELDLELRLPADRLGEGAWPQRIMHRPEMSDGGVDARLSDEGDRHTAAAAYVGKGAERRVAALIRRLPDWKGGAAAWVRGTNANRHERNEHLLIPDAPDRFFPAESLLRLLLAELGTVVRLDKMNPNAKTPVLMTHRSRGAFIYSGYVPDTTVELKLRLPIGAPLLMGWETRLADGCSVYRLPRAWQAECRIFVRQEERTLLACKEVPSVSIRMRRRIEATGLRDANVIVFPEPGFEESTDFKLNSAYPHLVGEALEWKRLDTPWGAAIELGGITGTLLISTPFSSRG</sequence>
<reference evidence="1 2" key="1">
    <citation type="submission" date="2019-04" db="EMBL/GenBank/DDBJ databases">
        <title>Cohnella sp. nov. isolated from preserved vegetables.</title>
        <authorList>
            <person name="Lin S.-Y."/>
            <person name="Hung M.-H."/>
            <person name="Young C.-C."/>
        </authorList>
    </citation>
    <scope>NUCLEOTIDE SEQUENCE [LARGE SCALE GENOMIC DNA]</scope>
    <source>
        <strain evidence="1 2">CC-MHH1044</strain>
    </source>
</reference>
<gene>
    <name evidence="1" type="ORF">E6C55_23905</name>
</gene>
<evidence type="ECO:0000313" key="1">
    <source>
        <dbReference type="EMBL" id="THF74829.1"/>
    </source>
</evidence>
<name>A0A4S4BJJ5_9BACL</name>
<proteinExistence type="predicted"/>
<dbReference type="EMBL" id="SSOB01000037">
    <property type="protein sequence ID" value="THF74829.1"/>
    <property type="molecule type" value="Genomic_DNA"/>
</dbReference>
<dbReference type="RefSeq" id="WP_136372342.1">
    <property type="nucleotide sequence ID" value="NZ_SSOB01000037.1"/>
</dbReference>
<dbReference type="Proteomes" id="UP000310636">
    <property type="component" value="Unassembled WGS sequence"/>
</dbReference>
<organism evidence="1 2">
    <name type="scientific">Cohnella fermenti</name>
    <dbReference type="NCBI Taxonomy" id="2565925"/>
    <lineage>
        <taxon>Bacteria</taxon>
        <taxon>Bacillati</taxon>
        <taxon>Bacillota</taxon>
        <taxon>Bacilli</taxon>
        <taxon>Bacillales</taxon>
        <taxon>Paenibacillaceae</taxon>
        <taxon>Cohnella</taxon>
    </lineage>
</organism>
<accession>A0A4S4BJJ5</accession>
<protein>
    <submittedName>
        <fullName evidence="1">Uncharacterized protein</fullName>
    </submittedName>
</protein>
<dbReference type="OrthoDB" id="2482871at2"/>
<comment type="caution">
    <text evidence="1">The sequence shown here is derived from an EMBL/GenBank/DDBJ whole genome shotgun (WGS) entry which is preliminary data.</text>
</comment>
<keyword evidence="2" id="KW-1185">Reference proteome</keyword>